<feature type="transmembrane region" description="Helical" evidence="9">
    <location>
        <begin position="59"/>
        <end position="81"/>
    </location>
</feature>
<evidence type="ECO:0000256" key="5">
    <source>
        <dbReference type="ARBA" id="ARBA00023002"/>
    </source>
</evidence>
<dbReference type="EMBL" id="JARJCW010000010">
    <property type="protein sequence ID" value="KAJ7220110.1"/>
    <property type="molecule type" value="Genomic_DNA"/>
</dbReference>
<keyword evidence="11" id="KW-1185">Reference proteome</keyword>
<feature type="binding site" description="axial binding residue" evidence="8">
    <location>
        <position position="501"/>
    </location>
    <ligand>
        <name>heme</name>
        <dbReference type="ChEBI" id="CHEBI:30413"/>
    </ligand>
    <ligandPart>
        <name>Fe</name>
        <dbReference type="ChEBI" id="CHEBI:18248"/>
    </ligandPart>
</feature>
<comment type="pathway">
    <text evidence="2">Secondary metabolite biosynthesis.</text>
</comment>
<dbReference type="InterPro" id="IPR001128">
    <property type="entry name" value="Cyt_P450"/>
</dbReference>
<evidence type="ECO:0000256" key="8">
    <source>
        <dbReference type="PIRSR" id="PIRSR602401-1"/>
    </source>
</evidence>
<keyword evidence="8" id="KW-0349">Heme</keyword>
<dbReference type="Pfam" id="PF00067">
    <property type="entry name" value="p450"/>
    <property type="match status" value="1"/>
</dbReference>
<evidence type="ECO:0000256" key="6">
    <source>
        <dbReference type="ARBA" id="ARBA00023004"/>
    </source>
</evidence>
<protein>
    <submittedName>
        <fullName evidence="10">Cytochrome P450</fullName>
    </submittedName>
</protein>
<dbReference type="GO" id="GO:0005506">
    <property type="term" value="F:iron ion binding"/>
    <property type="evidence" value="ECO:0007669"/>
    <property type="project" value="InterPro"/>
</dbReference>
<evidence type="ECO:0000256" key="3">
    <source>
        <dbReference type="ARBA" id="ARBA00010617"/>
    </source>
</evidence>
<evidence type="ECO:0000313" key="11">
    <source>
        <dbReference type="Proteomes" id="UP001219525"/>
    </source>
</evidence>
<dbReference type="InterPro" id="IPR050121">
    <property type="entry name" value="Cytochrome_P450_monoxygenase"/>
</dbReference>
<evidence type="ECO:0000256" key="4">
    <source>
        <dbReference type="ARBA" id="ARBA00022723"/>
    </source>
</evidence>
<keyword evidence="4 8" id="KW-0479">Metal-binding</keyword>
<keyword evidence="7" id="KW-0503">Monooxygenase</keyword>
<comment type="caution">
    <text evidence="10">The sequence shown here is derived from an EMBL/GenBank/DDBJ whole genome shotgun (WGS) entry which is preliminary data.</text>
</comment>
<evidence type="ECO:0000256" key="2">
    <source>
        <dbReference type="ARBA" id="ARBA00005179"/>
    </source>
</evidence>
<keyword evidence="9" id="KW-1133">Transmembrane helix</keyword>
<feature type="transmembrane region" description="Helical" evidence="9">
    <location>
        <begin position="33"/>
        <end position="53"/>
    </location>
</feature>
<evidence type="ECO:0000256" key="1">
    <source>
        <dbReference type="ARBA" id="ARBA00001971"/>
    </source>
</evidence>
<evidence type="ECO:0000256" key="9">
    <source>
        <dbReference type="SAM" id="Phobius"/>
    </source>
</evidence>
<proteinExistence type="inferred from homology"/>
<gene>
    <name evidence="10" type="ORF">GGX14DRAFT_585638</name>
</gene>
<keyword evidence="6 8" id="KW-0408">Iron</keyword>
<dbReference type="InterPro" id="IPR036396">
    <property type="entry name" value="Cyt_P450_sf"/>
</dbReference>
<dbReference type="PRINTS" id="PR00463">
    <property type="entry name" value="EP450I"/>
</dbReference>
<dbReference type="GO" id="GO:0020037">
    <property type="term" value="F:heme binding"/>
    <property type="evidence" value="ECO:0007669"/>
    <property type="project" value="InterPro"/>
</dbReference>
<evidence type="ECO:0000256" key="7">
    <source>
        <dbReference type="ARBA" id="ARBA00023033"/>
    </source>
</evidence>
<dbReference type="PANTHER" id="PTHR24305">
    <property type="entry name" value="CYTOCHROME P450"/>
    <property type="match status" value="1"/>
</dbReference>
<dbReference type="SUPFAM" id="SSF48264">
    <property type="entry name" value="Cytochrome P450"/>
    <property type="match status" value="1"/>
</dbReference>
<dbReference type="GO" id="GO:0004497">
    <property type="term" value="F:monooxygenase activity"/>
    <property type="evidence" value="ECO:0007669"/>
    <property type="project" value="UniProtKB-KW"/>
</dbReference>
<organism evidence="10 11">
    <name type="scientific">Mycena pura</name>
    <dbReference type="NCBI Taxonomy" id="153505"/>
    <lineage>
        <taxon>Eukaryota</taxon>
        <taxon>Fungi</taxon>
        <taxon>Dikarya</taxon>
        <taxon>Basidiomycota</taxon>
        <taxon>Agaricomycotina</taxon>
        <taxon>Agaricomycetes</taxon>
        <taxon>Agaricomycetidae</taxon>
        <taxon>Agaricales</taxon>
        <taxon>Marasmiineae</taxon>
        <taxon>Mycenaceae</taxon>
        <taxon>Mycena</taxon>
    </lineage>
</organism>
<evidence type="ECO:0000313" key="10">
    <source>
        <dbReference type="EMBL" id="KAJ7220110.1"/>
    </source>
</evidence>
<dbReference type="GO" id="GO:0016705">
    <property type="term" value="F:oxidoreductase activity, acting on paired donors, with incorporation or reduction of molecular oxygen"/>
    <property type="evidence" value="ECO:0007669"/>
    <property type="project" value="InterPro"/>
</dbReference>
<dbReference type="Proteomes" id="UP001219525">
    <property type="component" value="Unassembled WGS sequence"/>
</dbReference>
<keyword evidence="5" id="KW-0560">Oxidoreductase</keyword>
<dbReference type="InterPro" id="IPR002401">
    <property type="entry name" value="Cyt_P450_E_grp-I"/>
</dbReference>
<comment type="similarity">
    <text evidence="3">Belongs to the cytochrome P450 family.</text>
</comment>
<keyword evidence="9" id="KW-0472">Membrane</keyword>
<keyword evidence="9" id="KW-0812">Transmembrane</keyword>
<sequence>MDAVSSTFQAALTFVALSGVGCHMIFNRLEPRSIPVSASFIVIPPTILSTLLFSHCTSILAAIGTSFLAYLSALVTSVVLYRVSPLHPLASYPGPLMCKITKLWLAGIAMRGKQHVYYRDLHRRYGDVVRVGPNELSFANNSAISSMLGTKGMPKGPWWDGRMPENKKVRSLLALRDPEEHSRRRRIWNRAFTASALKEYDIVVRKRLAQLVEILTDNAGKSVDMSQWMGRFMYDVMNDIVFGGGVELMRDGDKDGLYKMFEDFLPMALLMSHVPWIGELSTHIPYFASNVKKFRTYAVNCAIERKLHGSPVKDIFYHLIDEAGLEAVPPSLAQVISDSAPAISAGAETTATALCNLFWLLLCNPIAYSRLQDEIDSASVAGVVDGETQKRLAYLNACINETLRLYPAVLSGSQRAPRIGSGGHTIGPHFIPEGTGAVVHSYTLQRDPRYFSPSPDSFIPERWLSPDEQRALKPAVFFNCTDEIIHDLSAFIPFSFGPANCAGKTLAYQELRMVICTLMTRFDMRFEEGFDARSWDDNLCDYFITRKGELPIVFTPRSL</sequence>
<comment type="cofactor">
    <cofactor evidence="1 8">
        <name>heme</name>
        <dbReference type="ChEBI" id="CHEBI:30413"/>
    </cofactor>
</comment>
<dbReference type="PRINTS" id="PR00385">
    <property type="entry name" value="P450"/>
</dbReference>
<reference evidence="10" key="1">
    <citation type="submission" date="2023-03" db="EMBL/GenBank/DDBJ databases">
        <title>Massive genome expansion in bonnet fungi (Mycena s.s.) driven by repeated elements and novel gene families across ecological guilds.</title>
        <authorList>
            <consortium name="Lawrence Berkeley National Laboratory"/>
            <person name="Harder C.B."/>
            <person name="Miyauchi S."/>
            <person name="Viragh M."/>
            <person name="Kuo A."/>
            <person name="Thoen E."/>
            <person name="Andreopoulos B."/>
            <person name="Lu D."/>
            <person name="Skrede I."/>
            <person name="Drula E."/>
            <person name="Henrissat B."/>
            <person name="Morin E."/>
            <person name="Kohler A."/>
            <person name="Barry K."/>
            <person name="LaButti K."/>
            <person name="Morin E."/>
            <person name="Salamov A."/>
            <person name="Lipzen A."/>
            <person name="Mereny Z."/>
            <person name="Hegedus B."/>
            <person name="Baldrian P."/>
            <person name="Stursova M."/>
            <person name="Weitz H."/>
            <person name="Taylor A."/>
            <person name="Grigoriev I.V."/>
            <person name="Nagy L.G."/>
            <person name="Martin F."/>
            <person name="Kauserud H."/>
        </authorList>
    </citation>
    <scope>NUCLEOTIDE SEQUENCE</scope>
    <source>
        <strain evidence="10">9144</strain>
    </source>
</reference>
<feature type="transmembrane region" description="Helical" evidence="9">
    <location>
        <begin position="6"/>
        <end position="26"/>
    </location>
</feature>
<dbReference type="CDD" id="cd11061">
    <property type="entry name" value="CYP67-like"/>
    <property type="match status" value="1"/>
</dbReference>
<dbReference type="AlphaFoldDB" id="A0AAD6VUD5"/>
<dbReference type="PANTHER" id="PTHR24305:SF187">
    <property type="entry name" value="P450, PUTATIVE (EUROFUNG)-RELATED"/>
    <property type="match status" value="1"/>
</dbReference>
<name>A0AAD6VUD5_9AGAR</name>
<dbReference type="Gene3D" id="1.10.630.10">
    <property type="entry name" value="Cytochrome P450"/>
    <property type="match status" value="1"/>
</dbReference>
<accession>A0AAD6VUD5</accession>